<proteinExistence type="predicted"/>
<accession>A0AAV4QPQ1</accession>
<name>A0AAV4QPQ1_CAEEX</name>
<dbReference type="AlphaFoldDB" id="A0AAV4QPQ1"/>
<organism evidence="1 2">
    <name type="scientific">Caerostris extrusa</name>
    <name type="common">Bark spider</name>
    <name type="synonym">Caerostris bankana</name>
    <dbReference type="NCBI Taxonomy" id="172846"/>
    <lineage>
        <taxon>Eukaryota</taxon>
        <taxon>Metazoa</taxon>
        <taxon>Ecdysozoa</taxon>
        <taxon>Arthropoda</taxon>
        <taxon>Chelicerata</taxon>
        <taxon>Arachnida</taxon>
        <taxon>Araneae</taxon>
        <taxon>Araneomorphae</taxon>
        <taxon>Entelegynae</taxon>
        <taxon>Araneoidea</taxon>
        <taxon>Araneidae</taxon>
        <taxon>Caerostris</taxon>
    </lineage>
</organism>
<dbReference type="EMBL" id="BPLR01006479">
    <property type="protein sequence ID" value="GIY10137.1"/>
    <property type="molecule type" value="Genomic_DNA"/>
</dbReference>
<evidence type="ECO:0000313" key="1">
    <source>
        <dbReference type="EMBL" id="GIY10137.1"/>
    </source>
</evidence>
<comment type="caution">
    <text evidence="1">The sequence shown here is derived from an EMBL/GenBank/DDBJ whole genome shotgun (WGS) entry which is preliminary data.</text>
</comment>
<dbReference type="Proteomes" id="UP001054945">
    <property type="component" value="Unassembled WGS sequence"/>
</dbReference>
<keyword evidence="2" id="KW-1185">Reference proteome</keyword>
<reference evidence="1 2" key="1">
    <citation type="submission" date="2021-06" db="EMBL/GenBank/DDBJ databases">
        <title>Caerostris extrusa draft genome.</title>
        <authorList>
            <person name="Kono N."/>
            <person name="Arakawa K."/>
        </authorList>
    </citation>
    <scope>NUCLEOTIDE SEQUENCE [LARGE SCALE GENOMIC DNA]</scope>
</reference>
<protein>
    <submittedName>
        <fullName evidence="1">Uncharacterized protein</fullName>
    </submittedName>
</protein>
<sequence length="92" mass="9164">MCLCSGLGGVVRDSLKKTRQSVIPEGRFAGGHHAGGAGGGAGKVLIVHEVGHYAGHVVSSGGHGGGGYGGGDMVAMEEVMVDMENMVLEEGT</sequence>
<gene>
    <name evidence="1" type="ORF">CEXT_298181</name>
</gene>
<evidence type="ECO:0000313" key="2">
    <source>
        <dbReference type="Proteomes" id="UP001054945"/>
    </source>
</evidence>